<reference evidence="3 4" key="1">
    <citation type="submission" date="2023-07" db="EMBL/GenBank/DDBJ databases">
        <title>Comparative genomics of wheat-associated soil bacteria to identify genetic determinants of phenazine resistance.</title>
        <authorList>
            <person name="Mouncey N."/>
        </authorList>
    </citation>
    <scope>NUCLEOTIDE SEQUENCE [LARGE SCALE GENOMIC DNA]</scope>
    <source>
        <strain evidence="3 4">W4I9-1</strain>
    </source>
</reference>
<comment type="caution">
    <text evidence="3">The sequence shown here is derived from an EMBL/GenBank/DDBJ whole genome shotgun (WGS) entry which is preliminary data.</text>
</comment>
<organism evidence="3 4">
    <name type="scientific">Microbacterium natoriense</name>
    <dbReference type="NCBI Taxonomy" id="284570"/>
    <lineage>
        <taxon>Bacteria</taxon>
        <taxon>Bacillati</taxon>
        <taxon>Actinomycetota</taxon>
        <taxon>Actinomycetes</taxon>
        <taxon>Micrococcales</taxon>
        <taxon>Microbacteriaceae</taxon>
        <taxon>Microbacterium</taxon>
    </lineage>
</organism>
<keyword evidence="4" id="KW-1185">Reference proteome</keyword>
<feature type="signal peptide" evidence="2">
    <location>
        <begin position="1"/>
        <end position="27"/>
    </location>
</feature>
<feature type="region of interest" description="Disordered" evidence="1">
    <location>
        <begin position="26"/>
        <end position="71"/>
    </location>
</feature>
<evidence type="ECO:0000313" key="3">
    <source>
        <dbReference type="EMBL" id="MDQ0648620.1"/>
    </source>
</evidence>
<dbReference type="Proteomes" id="UP001244427">
    <property type="component" value="Unassembled WGS sequence"/>
</dbReference>
<proteinExistence type="predicted"/>
<evidence type="ECO:0000256" key="2">
    <source>
        <dbReference type="SAM" id="SignalP"/>
    </source>
</evidence>
<feature type="compositionally biased region" description="Basic and acidic residues" evidence="1">
    <location>
        <begin position="61"/>
        <end position="71"/>
    </location>
</feature>
<dbReference type="RefSeq" id="WP_307297461.1">
    <property type="nucleotide sequence ID" value="NZ_JAUSXV010000001.1"/>
</dbReference>
<dbReference type="PROSITE" id="PS51257">
    <property type="entry name" value="PROKAR_LIPOPROTEIN"/>
    <property type="match status" value="1"/>
</dbReference>
<evidence type="ECO:0008006" key="5">
    <source>
        <dbReference type="Google" id="ProtNLM"/>
    </source>
</evidence>
<evidence type="ECO:0000313" key="4">
    <source>
        <dbReference type="Proteomes" id="UP001244427"/>
    </source>
</evidence>
<evidence type="ECO:0000256" key="1">
    <source>
        <dbReference type="SAM" id="MobiDB-lite"/>
    </source>
</evidence>
<protein>
    <recommendedName>
        <fullName evidence="5">Lipoprotein</fullName>
    </recommendedName>
</protein>
<dbReference type="EMBL" id="JAUSXV010000001">
    <property type="protein sequence ID" value="MDQ0648620.1"/>
    <property type="molecule type" value="Genomic_DNA"/>
</dbReference>
<gene>
    <name evidence="3" type="ORF">QFZ53_002816</name>
</gene>
<feature type="compositionally biased region" description="Low complexity" evidence="1">
    <location>
        <begin position="26"/>
        <end position="45"/>
    </location>
</feature>
<feature type="compositionally biased region" description="Acidic residues" evidence="1">
    <location>
        <begin position="49"/>
        <end position="60"/>
    </location>
</feature>
<keyword evidence="2" id="KW-0732">Signal</keyword>
<sequence>MKKKKINNVAACLVLATIALTSCSYPGEDPGEAAPAPPSATTAPKAQDEISDKDEDIEPSNDDKAVESDKPVADEIDLASEDGVQYLHAIQAFSPLLESWVVDQDGESLSYMRYNCVGRLDDGGTGAIAPYKGDKWQVTWDGDSPLRLTSGATERLAITDRSLSLGTESATVSTEIELEKFVGMCKDAGETVAGFVLD</sequence>
<name>A0AAW8F0V2_9MICO</name>
<accession>A0AAW8F0V2</accession>
<feature type="chain" id="PRO_5043645085" description="Lipoprotein" evidence="2">
    <location>
        <begin position="28"/>
        <end position="198"/>
    </location>
</feature>
<dbReference type="AlphaFoldDB" id="A0AAW8F0V2"/>